<protein>
    <submittedName>
        <fullName evidence="1">Uncharacterized protein</fullName>
    </submittedName>
</protein>
<evidence type="ECO:0000313" key="1">
    <source>
        <dbReference type="EMBL" id="EEV17871.1"/>
    </source>
</evidence>
<comment type="caution">
    <text evidence="1">The sequence shown here is derived from an EMBL/GenBank/DDBJ whole genome shotgun (WGS) entry which is preliminary data.</text>
</comment>
<dbReference type="EMBL" id="ACYG01000022">
    <property type="protein sequence ID" value="EEV17871.1"/>
    <property type="molecule type" value="Genomic_DNA"/>
</dbReference>
<evidence type="ECO:0000313" key="2">
    <source>
        <dbReference type="Proteomes" id="UP000005709"/>
    </source>
</evidence>
<organism evidence="1 2">
    <name type="scientific">Campylobacter gracilis RM3268</name>
    <dbReference type="NCBI Taxonomy" id="553220"/>
    <lineage>
        <taxon>Bacteria</taxon>
        <taxon>Pseudomonadati</taxon>
        <taxon>Campylobacterota</taxon>
        <taxon>Epsilonproteobacteria</taxon>
        <taxon>Campylobacterales</taxon>
        <taxon>Campylobacteraceae</taxon>
        <taxon>Campylobacter</taxon>
    </lineage>
</organism>
<proteinExistence type="predicted"/>
<dbReference type="Proteomes" id="UP000005709">
    <property type="component" value="Unassembled WGS sequence"/>
</dbReference>
<dbReference type="AlphaFoldDB" id="C8PH50"/>
<keyword evidence="2" id="KW-1185">Reference proteome</keyword>
<name>C8PH50_9BACT</name>
<sequence>MDEASHQMIQICGKSEDPQIENMQCDKNGLCFGTAKIR</sequence>
<accession>C8PH50</accession>
<gene>
    <name evidence="1" type="ORF">CAMGR0001_2238</name>
</gene>
<reference evidence="1 2" key="1">
    <citation type="submission" date="2009-07" db="EMBL/GenBank/DDBJ databases">
        <authorList>
            <person name="Madupu R."/>
            <person name="Sebastian Y."/>
            <person name="Durkin A.S."/>
            <person name="Torralba M."/>
            <person name="Methe B."/>
            <person name="Sutton G.G."/>
            <person name="Strausberg R.L."/>
            <person name="Nelson K.E."/>
        </authorList>
    </citation>
    <scope>NUCLEOTIDE SEQUENCE [LARGE SCALE GENOMIC DNA]</scope>
    <source>
        <strain evidence="1 2">RM3268</strain>
    </source>
</reference>